<evidence type="ECO:0000313" key="1">
    <source>
        <dbReference type="EnsemblMetazoa" id="Aqu2.1.33941_001"/>
    </source>
</evidence>
<reference evidence="1" key="1">
    <citation type="submission" date="2017-05" db="UniProtKB">
        <authorList>
            <consortium name="EnsemblMetazoa"/>
        </authorList>
    </citation>
    <scope>IDENTIFICATION</scope>
</reference>
<organism evidence="1">
    <name type="scientific">Amphimedon queenslandica</name>
    <name type="common">Sponge</name>
    <dbReference type="NCBI Taxonomy" id="400682"/>
    <lineage>
        <taxon>Eukaryota</taxon>
        <taxon>Metazoa</taxon>
        <taxon>Porifera</taxon>
        <taxon>Demospongiae</taxon>
        <taxon>Heteroscleromorpha</taxon>
        <taxon>Haplosclerida</taxon>
        <taxon>Niphatidae</taxon>
        <taxon>Amphimedon</taxon>
    </lineage>
</organism>
<sequence>SPSHPLLQSTPSHYSLRSNYQGNLKPIICKSSSFLHSFFPSSINQRNSLPSSIKLSLSISKLKSFISSNLY</sequence>
<dbReference type="AlphaFoldDB" id="A0A1X7V1V2"/>
<proteinExistence type="predicted"/>
<protein>
    <submittedName>
        <fullName evidence="1">Uncharacterized protein</fullName>
    </submittedName>
</protein>
<name>A0A1X7V1V2_AMPQE</name>
<dbReference type="InParanoid" id="A0A1X7V1V2"/>
<dbReference type="EnsemblMetazoa" id="Aqu2.1.33941_001">
    <property type="protein sequence ID" value="Aqu2.1.33941_001"/>
    <property type="gene ID" value="Aqu2.1.33941"/>
</dbReference>
<accession>A0A1X7V1V2</accession>